<keyword evidence="2" id="KW-1185">Reference proteome</keyword>
<organism evidence="1 2">
    <name type="scientific">Desulfonema magnum</name>
    <dbReference type="NCBI Taxonomy" id="45655"/>
    <lineage>
        <taxon>Bacteria</taxon>
        <taxon>Pseudomonadati</taxon>
        <taxon>Thermodesulfobacteriota</taxon>
        <taxon>Desulfobacteria</taxon>
        <taxon>Desulfobacterales</taxon>
        <taxon>Desulfococcaceae</taxon>
        <taxon>Desulfonema</taxon>
    </lineage>
</organism>
<dbReference type="KEGG" id="dmm:dnm_060370"/>
<name>A0A975BQY6_9BACT</name>
<evidence type="ECO:0000313" key="1">
    <source>
        <dbReference type="EMBL" id="QTA89978.1"/>
    </source>
</evidence>
<sequence length="89" mass="10074">MIFLQRQGISLNNIPNRLKRTKQALKSAYFFTRKKSVIVSRSKSFRDVCGTVKKPGFFLGRSVSPAGKNRISHPSVVSVMRQPENFSIC</sequence>
<dbReference type="AlphaFoldDB" id="A0A975BQY6"/>
<proteinExistence type="predicted"/>
<dbReference type="Proteomes" id="UP000663722">
    <property type="component" value="Chromosome"/>
</dbReference>
<protein>
    <submittedName>
        <fullName evidence="1">Uncharacterized protein</fullName>
    </submittedName>
</protein>
<gene>
    <name evidence="1" type="ORF">dnm_060370</name>
</gene>
<accession>A0A975BQY6</accession>
<reference evidence="1" key="1">
    <citation type="journal article" date="2021" name="Microb. Physiol.">
        <title>Proteogenomic Insights into the Physiology of Marine, Sulfate-Reducing, Filamentous Desulfonema limicola and Desulfonema magnum.</title>
        <authorList>
            <person name="Schnaars V."/>
            <person name="Wohlbrand L."/>
            <person name="Scheve S."/>
            <person name="Hinrichs C."/>
            <person name="Reinhardt R."/>
            <person name="Rabus R."/>
        </authorList>
    </citation>
    <scope>NUCLEOTIDE SEQUENCE</scope>
    <source>
        <strain evidence="1">4be13</strain>
    </source>
</reference>
<evidence type="ECO:0000313" key="2">
    <source>
        <dbReference type="Proteomes" id="UP000663722"/>
    </source>
</evidence>
<dbReference type="EMBL" id="CP061800">
    <property type="protein sequence ID" value="QTA89978.1"/>
    <property type="molecule type" value="Genomic_DNA"/>
</dbReference>